<proteinExistence type="predicted"/>
<accession>A0A7W6CS93</accession>
<keyword evidence="2" id="KW-1185">Reference proteome</keyword>
<comment type="caution">
    <text evidence="1">The sequence shown here is derived from an EMBL/GenBank/DDBJ whole genome shotgun (WGS) entry which is preliminary data.</text>
</comment>
<evidence type="ECO:0000313" key="2">
    <source>
        <dbReference type="Proteomes" id="UP000548867"/>
    </source>
</evidence>
<dbReference type="EMBL" id="JACIDX010000017">
    <property type="protein sequence ID" value="MBB3956857.1"/>
    <property type="molecule type" value="Genomic_DNA"/>
</dbReference>
<evidence type="ECO:0000313" key="1">
    <source>
        <dbReference type="EMBL" id="MBB3956857.1"/>
    </source>
</evidence>
<name>A0A7W6CS93_9SPHN</name>
<gene>
    <name evidence="1" type="ORF">GGR38_003824</name>
</gene>
<dbReference type="Proteomes" id="UP000548867">
    <property type="component" value="Unassembled WGS sequence"/>
</dbReference>
<protein>
    <submittedName>
        <fullName evidence="1">Uncharacterized protein</fullName>
    </submittedName>
</protein>
<sequence length="79" mass="8665">MTEAQDLFARLGFDQRGRLAPQPAPAPASAPAATLSEYICDLFVKKLTDDQLGQRRASGAYRTIRPAYLKGYHQAARGK</sequence>
<reference evidence="1 2" key="1">
    <citation type="submission" date="2020-08" db="EMBL/GenBank/DDBJ databases">
        <title>Genomic Encyclopedia of Type Strains, Phase IV (KMG-IV): sequencing the most valuable type-strain genomes for metagenomic binning, comparative biology and taxonomic classification.</title>
        <authorList>
            <person name="Goeker M."/>
        </authorList>
    </citation>
    <scope>NUCLEOTIDE SEQUENCE [LARGE SCALE GENOMIC DNA]</scope>
    <source>
        <strain evidence="1 2">DSM 27057</strain>
    </source>
</reference>
<dbReference type="AlphaFoldDB" id="A0A7W6CS93"/>
<dbReference type="RefSeq" id="WP_183627708.1">
    <property type="nucleotide sequence ID" value="NZ_JACIDX010000017.1"/>
</dbReference>
<organism evidence="1 2">
    <name type="scientific">Novosphingobium sediminicola</name>
    <dbReference type="NCBI Taxonomy" id="563162"/>
    <lineage>
        <taxon>Bacteria</taxon>
        <taxon>Pseudomonadati</taxon>
        <taxon>Pseudomonadota</taxon>
        <taxon>Alphaproteobacteria</taxon>
        <taxon>Sphingomonadales</taxon>
        <taxon>Sphingomonadaceae</taxon>
        <taxon>Novosphingobium</taxon>
    </lineage>
</organism>